<protein>
    <recommendedName>
        <fullName evidence="3">DUF4789 domain-containing protein</fullName>
    </recommendedName>
</protein>
<feature type="chain" id="PRO_5036428496" description="DUF4789 domain-containing protein" evidence="2">
    <location>
        <begin position="24"/>
        <end position="956"/>
    </location>
</feature>
<feature type="domain" description="DUF4789" evidence="3">
    <location>
        <begin position="65"/>
        <end position="136"/>
    </location>
</feature>
<evidence type="ECO:0000259" key="3">
    <source>
        <dbReference type="Pfam" id="PF16033"/>
    </source>
</evidence>
<dbReference type="PANTHER" id="PTHR21177">
    <property type="entry name" value="IP06524P-RELATED"/>
    <property type="match status" value="1"/>
</dbReference>
<proteinExistence type="predicted"/>
<feature type="compositionally biased region" description="Basic and acidic residues" evidence="1">
    <location>
        <begin position="562"/>
        <end position="603"/>
    </location>
</feature>
<organism evidence="4">
    <name type="scientific">Cacopsylla melanoneura</name>
    <dbReference type="NCBI Taxonomy" id="428564"/>
    <lineage>
        <taxon>Eukaryota</taxon>
        <taxon>Metazoa</taxon>
        <taxon>Ecdysozoa</taxon>
        <taxon>Arthropoda</taxon>
        <taxon>Hexapoda</taxon>
        <taxon>Insecta</taxon>
        <taxon>Pterygota</taxon>
        <taxon>Neoptera</taxon>
        <taxon>Paraneoptera</taxon>
        <taxon>Hemiptera</taxon>
        <taxon>Sternorrhyncha</taxon>
        <taxon>Psylloidea</taxon>
        <taxon>Psyllidae</taxon>
        <taxon>Psyllinae</taxon>
        <taxon>Cacopsylla</taxon>
    </lineage>
</organism>
<feature type="compositionally biased region" description="Polar residues" evidence="1">
    <location>
        <begin position="755"/>
        <end position="767"/>
    </location>
</feature>
<feature type="compositionally biased region" description="Polar residues" evidence="1">
    <location>
        <begin position="497"/>
        <end position="547"/>
    </location>
</feature>
<feature type="compositionally biased region" description="Basic and acidic residues" evidence="1">
    <location>
        <begin position="862"/>
        <end position="887"/>
    </location>
</feature>
<evidence type="ECO:0000256" key="1">
    <source>
        <dbReference type="SAM" id="MobiDB-lite"/>
    </source>
</evidence>
<evidence type="ECO:0000313" key="4">
    <source>
        <dbReference type="EMBL" id="CAG6626700.1"/>
    </source>
</evidence>
<dbReference type="AlphaFoldDB" id="A0A8D8Q815"/>
<feature type="compositionally biased region" description="Basic and acidic residues" evidence="1">
    <location>
        <begin position="895"/>
        <end position="904"/>
    </location>
</feature>
<feature type="compositionally biased region" description="Basic and acidic residues" evidence="1">
    <location>
        <begin position="701"/>
        <end position="716"/>
    </location>
</feature>
<feature type="region of interest" description="Disordered" evidence="1">
    <location>
        <begin position="812"/>
        <end position="919"/>
    </location>
</feature>
<accession>A0A8D8Q815</accession>
<feature type="compositionally biased region" description="Acidic residues" evidence="1">
    <location>
        <begin position="905"/>
        <end position="914"/>
    </location>
</feature>
<dbReference type="Pfam" id="PF16033">
    <property type="entry name" value="DUF4789"/>
    <property type="match status" value="2"/>
</dbReference>
<keyword evidence="2" id="KW-0732">Signal</keyword>
<feature type="compositionally biased region" description="Polar residues" evidence="1">
    <location>
        <begin position="722"/>
        <end position="734"/>
    </location>
</feature>
<name>A0A8D8Q815_9HEMI</name>
<feature type="signal peptide" evidence="2">
    <location>
        <begin position="1"/>
        <end position="23"/>
    </location>
</feature>
<feature type="compositionally biased region" description="Polar residues" evidence="1">
    <location>
        <begin position="621"/>
        <end position="637"/>
    </location>
</feature>
<feature type="domain" description="DUF4789" evidence="3">
    <location>
        <begin position="252"/>
        <end position="327"/>
    </location>
</feature>
<feature type="compositionally biased region" description="Basic and acidic residues" evidence="1">
    <location>
        <begin position="812"/>
        <end position="824"/>
    </location>
</feature>
<evidence type="ECO:0000256" key="2">
    <source>
        <dbReference type="SAM" id="SignalP"/>
    </source>
</evidence>
<feature type="region of interest" description="Disordered" evidence="1">
    <location>
        <begin position="690"/>
        <end position="776"/>
    </location>
</feature>
<reference evidence="4" key="1">
    <citation type="submission" date="2021-05" db="EMBL/GenBank/DDBJ databases">
        <authorList>
            <person name="Alioto T."/>
            <person name="Alioto T."/>
            <person name="Gomez Garrido J."/>
        </authorList>
    </citation>
    <scope>NUCLEOTIDE SEQUENCE</scope>
</reference>
<feature type="region of interest" description="Disordered" evidence="1">
    <location>
        <begin position="491"/>
        <end position="637"/>
    </location>
</feature>
<dbReference type="InterPro" id="IPR031993">
    <property type="entry name" value="DUF4789"/>
</dbReference>
<dbReference type="PANTHER" id="PTHR21177:SF7">
    <property type="entry name" value="GH11627P"/>
    <property type="match status" value="1"/>
</dbReference>
<dbReference type="EMBL" id="HBUF01063302">
    <property type="protein sequence ID" value="CAG6626700.1"/>
    <property type="molecule type" value="Transcribed_RNA"/>
</dbReference>
<sequence length="956" mass="107611">MNKWGLGSISNVLLASLLCYAQGAIVPPPWADPNHNPCASQPGGWQLIYWPADKKCYRIFQRGYPCPETMELSPGPDKGTPECNCPPGEAQHSIDSLCYPIFQQGPCEPNQYFAPEPDRLDRQRLARCVTPEPCTEINSVYHPRDKKCHQKFTKGPCAEGQLIALSKSSRLVGECRCDAQEMAEFYWEPGGTCHQHFTTGPCQERGGLFLPGGQCGCEPNMPHYHNASSRCYQLGGLGPCAGGHQFTVRPGKKQAECLCKEGYVKWTGDGVCYRPYTRGPCAAGQMYSVNHTNSGMEIGCIPVPCPSGKLYFPGGKGCHRVGNQGPCPPGQLVLFQDSVKTSVEGISYLGMCGCPRYMQENTLFPTPFGSDSPAGNVCGGTPPQAMVKAVSQRSKGEPREDICVNKRGMITWHDGTCRQLYAQGPCNSGEWVVPDRGKGQRQGRGWWKGKCECRPGYTVNIVSGPDNENTTLCQAPTVVLAKFLNNKTNSYKYKNKQQGQDTYQDESTNGNNRYETSNNNPTSQSKYTTKLSNVRNNSRVTKLSSLRSTEEDRTKLVPVRSGNERRNSRYKTNWETRELNRMKELQEKNRKEHEDEKGQKGEQKEDENENKNGINGENNSREYNGTSNKGDNGNLHETANEEGAEKVSDAQVNGATNEDIPEQEAANNHIQTKDVSQDTTNEILRKINAINASHKQAGGTSRERSVSRRINSKELNVDELSNGEQRLLGSQENGGNHRKGRKYSTGNARIESYTPDESGNNDNLNDNQDVKDLNKDEETFRNLKTIQDDINEYIRQEQKRQEQEDRLKNHKIIDQHEEDAKEVDLVDTNSARPDVKDENEHSQSGTEEFDTDDSLVEVVNKTSDEDNRNNDENTQLEDKRSNVERSTSRNNQNIVDRRKNHKEEEQQEGDDEFEDRNSTETLIMVEDKKDLVDYEHHRKHIKDYVKPIIIFEQETY</sequence>
<dbReference type="EMBL" id="HBUF01063299">
    <property type="protein sequence ID" value="CAG6626697.1"/>
    <property type="molecule type" value="Transcribed_RNA"/>
</dbReference>